<dbReference type="Gene3D" id="3.40.50.1820">
    <property type="entry name" value="alpha/beta hydrolase"/>
    <property type="match status" value="1"/>
</dbReference>
<sequence length="263" mass="27987">MFADINGTRLYFERQGSGPTLLFIHGTTLDHRMWRRQVEAFASRYDVITYDARGFGQSALPTGAFCHYQDAGALLDHLGVQRAVVVGHSSGGLYALELALARPEQVAACGLICAGIGAGAPFPADLQLLVAQLRSAAAERGVDAAKAIWRSCSLFAPLRGIPAARDEFDAMIADYSGWYWLHGSPAGNLAPPVHERLESIAVPALVVDGGRDHAYNNAIADVLAARIPGATRLRLPQAGHMASMEEPAAVTRALAELAEVAFA</sequence>
<dbReference type="RefSeq" id="WP_061497396.1">
    <property type="nucleotide sequence ID" value="NZ_CP010951.1"/>
</dbReference>
<evidence type="ECO:0000313" key="4">
    <source>
        <dbReference type="Proteomes" id="UP000070433"/>
    </source>
</evidence>
<accession>A0A127JRG9</accession>
<name>A0A127JRG9_9BURK</name>
<dbReference type="PRINTS" id="PR00412">
    <property type="entry name" value="EPOXHYDRLASE"/>
</dbReference>
<dbReference type="OrthoDB" id="3663240at2"/>
<evidence type="ECO:0000259" key="2">
    <source>
        <dbReference type="Pfam" id="PF00561"/>
    </source>
</evidence>
<dbReference type="GO" id="GO:0016020">
    <property type="term" value="C:membrane"/>
    <property type="evidence" value="ECO:0007669"/>
    <property type="project" value="TreeGrafter"/>
</dbReference>
<dbReference type="GO" id="GO:0016787">
    <property type="term" value="F:hydrolase activity"/>
    <property type="evidence" value="ECO:0007669"/>
    <property type="project" value="UniProtKB-KW"/>
</dbReference>
<dbReference type="InterPro" id="IPR000073">
    <property type="entry name" value="AB_hydrolase_1"/>
</dbReference>
<dbReference type="Pfam" id="PF00561">
    <property type="entry name" value="Abhydrolase_1"/>
    <property type="match status" value="1"/>
</dbReference>
<dbReference type="SUPFAM" id="SSF53474">
    <property type="entry name" value="alpha/beta-Hydrolases"/>
    <property type="match status" value="1"/>
</dbReference>
<reference evidence="3 4" key="1">
    <citation type="journal article" date="2014" name="Int. J. Syst. Evol. Microbiol.">
        <title>Ramlibacter solisilvae sp. nov., isolated from forest soil, and emended description of the genus Ramlibacter.</title>
        <authorList>
            <person name="Lee H.J."/>
            <person name="Lee S.H."/>
            <person name="Lee S.S."/>
            <person name="Lee J.S."/>
            <person name="Kim Y."/>
            <person name="Kim S.C."/>
            <person name="Jeon C.O."/>
        </authorList>
    </citation>
    <scope>NUCLEOTIDE SEQUENCE [LARGE SCALE GENOMIC DNA]</scope>
    <source>
        <strain evidence="3 4">5-10</strain>
    </source>
</reference>
<protein>
    <recommendedName>
        <fullName evidence="2">AB hydrolase-1 domain-containing protein</fullName>
    </recommendedName>
</protein>
<dbReference type="PANTHER" id="PTHR43798:SF31">
    <property type="entry name" value="AB HYDROLASE SUPERFAMILY PROTEIN YCLE"/>
    <property type="match status" value="1"/>
</dbReference>
<proteinExistence type="predicted"/>
<dbReference type="PRINTS" id="PR00111">
    <property type="entry name" value="ABHYDROLASE"/>
</dbReference>
<dbReference type="InterPro" id="IPR000639">
    <property type="entry name" value="Epox_hydrolase-like"/>
</dbReference>
<keyword evidence="4" id="KW-1185">Reference proteome</keyword>
<dbReference type="AlphaFoldDB" id="A0A127JRG9"/>
<dbReference type="PANTHER" id="PTHR43798">
    <property type="entry name" value="MONOACYLGLYCEROL LIPASE"/>
    <property type="match status" value="1"/>
</dbReference>
<evidence type="ECO:0000256" key="1">
    <source>
        <dbReference type="ARBA" id="ARBA00022801"/>
    </source>
</evidence>
<dbReference type="InterPro" id="IPR050266">
    <property type="entry name" value="AB_hydrolase_sf"/>
</dbReference>
<dbReference type="Proteomes" id="UP000070433">
    <property type="component" value="Chromosome"/>
</dbReference>
<keyword evidence="1" id="KW-0378">Hydrolase</keyword>
<organism evidence="3 4">
    <name type="scientific">Ramlibacter tataouinensis</name>
    <dbReference type="NCBI Taxonomy" id="94132"/>
    <lineage>
        <taxon>Bacteria</taxon>
        <taxon>Pseudomonadati</taxon>
        <taxon>Pseudomonadota</taxon>
        <taxon>Betaproteobacteria</taxon>
        <taxon>Burkholderiales</taxon>
        <taxon>Comamonadaceae</taxon>
        <taxon>Ramlibacter</taxon>
    </lineage>
</organism>
<gene>
    <name evidence="3" type="ORF">UC35_06670</name>
</gene>
<dbReference type="EMBL" id="CP010951">
    <property type="protein sequence ID" value="AMO22624.1"/>
    <property type="molecule type" value="Genomic_DNA"/>
</dbReference>
<evidence type="ECO:0000313" key="3">
    <source>
        <dbReference type="EMBL" id="AMO22624.1"/>
    </source>
</evidence>
<feature type="domain" description="AB hydrolase-1" evidence="2">
    <location>
        <begin position="19"/>
        <end position="247"/>
    </location>
</feature>
<dbReference type="InterPro" id="IPR029058">
    <property type="entry name" value="AB_hydrolase_fold"/>
</dbReference>